<accession>A0A3P3DGP8</accession>
<name>A0A3P3DGP8_9RHOB</name>
<comment type="caution">
    <text evidence="3">The sequence shown here is derived from an EMBL/GenBank/DDBJ whole genome shotgun (WGS) entry which is preliminary data.</text>
</comment>
<proteinExistence type="predicted"/>
<evidence type="ECO:0000256" key="1">
    <source>
        <dbReference type="SAM" id="MobiDB-lite"/>
    </source>
</evidence>
<dbReference type="OrthoDB" id="7585039at2"/>
<dbReference type="SUPFAM" id="SSF54427">
    <property type="entry name" value="NTF2-like"/>
    <property type="match status" value="1"/>
</dbReference>
<dbReference type="CDD" id="cd00531">
    <property type="entry name" value="NTF2_like"/>
    <property type="match status" value="1"/>
</dbReference>
<dbReference type="InterPro" id="IPR037401">
    <property type="entry name" value="SnoaL-like"/>
</dbReference>
<evidence type="ECO:0000259" key="2">
    <source>
        <dbReference type="Pfam" id="PF13577"/>
    </source>
</evidence>
<organism evidence="3 4">
    <name type="scientific">Falsigemmobacter faecalis</name>
    <dbReference type="NCBI Taxonomy" id="2488730"/>
    <lineage>
        <taxon>Bacteria</taxon>
        <taxon>Pseudomonadati</taxon>
        <taxon>Pseudomonadota</taxon>
        <taxon>Alphaproteobacteria</taxon>
        <taxon>Rhodobacterales</taxon>
        <taxon>Paracoccaceae</taxon>
        <taxon>Falsigemmobacter</taxon>
    </lineage>
</organism>
<feature type="region of interest" description="Disordered" evidence="1">
    <location>
        <begin position="145"/>
        <end position="175"/>
    </location>
</feature>
<protein>
    <submittedName>
        <fullName evidence="3">Nuclear transport factor 2 family protein</fullName>
    </submittedName>
</protein>
<dbReference type="RefSeq" id="WP_124965567.1">
    <property type="nucleotide sequence ID" value="NZ_RRAZ01000020.1"/>
</dbReference>
<feature type="domain" description="SnoaL-like" evidence="2">
    <location>
        <begin position="12"/>
        <end position="131"/>
    </location>
</feature>
<dbReference type="Gene3D" id="3.10.450.50">
    <property type="match status" value="1"/>
</dbReference>
<dbReference type="InterPro" id="IPR032710">
    <property type="entry name" value="NTF2-like_dom_sf"/>
</dbReference>
<dbReference type="EMBL" id="RRAZ01000020">
    <property type="protein sequence ID" value="RRH73014.1"/>
    <property type="molecule type" value="Genomic_DNA"/>
</dbReference>
<reference evidence="3 4" key="1">
    <citation type="submission" date="2018-11" db="EMBL/GenBank/DDBJ databases">
        <title>Gemmobacter sp. nov., YIM 102744-1 draft genome.</title>
        <authorList>
            <person name="Li G."/>
            <person name="Jiang Y."/>
        </authorList>
    </citation>
    <scope>NUCLEOTIDE SEQUENCE [LARGE SCALE GENOMIC DNA]</scope>
    <source>
        <strain evidence="3 4">YIM 102744-1</strain>
    </source>
</reference>
<gene>
    <name evidence="3" type="ORF">EG244_13745</name>
</gene>
<dbReference type="AlphaFoldDB" id="A0A3P3DGP8"/>
<evidence type="ECO:0000313" key="3">
    <source>
        <dbReference type="EMBL" id="RRH73014.1"/>
    </source>
</evidence>
<dbReference type="Pfam" id="PF13577">
    <property type="entry name" value="SnoaL_4"/>
    <property type="match status" value="1"/>
</dbReference>
<evidence type="ECO:0000313" key="4">
    <source>
        <dbReference type="Proteomes" id="UP000282125"/>
    </source>
</evidence>
<dbReference type="Proteomes" id="UP000282125">
    <property type="component" value="Unassembled WGS sequence"/>
</dbReference>
<sequence length="175" mass="19596">MAPFRNPDRLTELLDREAIRDCLYSYCRGIDRADEAALRGAYWPDGTDQHGAMASGSVENFFAKCSEAFAKAPRNIHLVSNILIEFQSPARAHVESYFSALQRSGPGQAALTGRYCDVFEKRGEDWRVLHRLVVYDWVETSAAPEEDEASRFGPRGPRGSAFPTDPVYQFNDISG</sequence>
<keyword evidence="4" id="KW-1185">Reference proteome</keyword>